<proteinExistence type="predicted"/>
<protein>
    <submittedName>
        <fullName evidence="2">(northern house mosquito) hypothetical protein</fullName>
    </submittedName>
</protein>
<dbReference type="EMBL" id="HBUE01199538">
    <property type="protein sequence ID" value="CAG6529028.1"/>
    <property type="molecule type" value="Transcribed_RNA"/>
</dbReference>
<feature type="region of interest" description="Disordered" evidence="1">
    <location>
        <begin position="1"/>
        <end position="39"/>
    </location>
</feature>
<feature type="region of interest" description="Disordered" evidence="1">
    <location>
        <begin position="73"/>
        <end position="104"/>
    </location>
</feature>
<dbReference type="EMBL" id="HBUE01075297">
    <property type="protein sequence ID" value="CAG6474675.1"/>
    <property type="molecule type" value="Transcribed_RNA"/>
</dbReference>
<feature type="compositionally biased region" description="Low complexity" evidence="1">
    <location>
        <begin position="9"/>
        <end position="34"/>
    </location>
</feature>
<sequence>MSTRYSHCPSSPRGSSSSNNPRPSRSRAAPVASRTRTLRPEFRTQIASTTICRAPAAEVPTVATAAAITPTHPRWTVSKSGLRSRRPAPRTLLKHSSHHPRSRN</sequence>
<evidence type="ECO:0000256" key="1">
    <source>
        <dbReference type="SAM" id="MobiDB-lite"/>
    </source>
</evidence>
<reference evidence="2" key="1">
    <citation type="submission" date="2021-05" db="EMBL/GenBank/DDBJ databases">
        <authorList>
            <person name="Alioto T."/>
            <person name="Alioto T."/>
            <person name="Gomez Garrido J."/>
        </authorList>
    </citation>
    <scope>NUCLEOTIDE SEQUENCE</scope>
</reference>
<organism evidence="2">
    <name type="scientific">Culex pipiens</name>
    <name type="common">House mosquito</name>
    <dbReference type="NCBI Taxonomy" id="7175"/>
    <lineage>
        <taxon>Eukaryota</taxon>
        <taxon>Metazoa</taxon>
        <taxon>Ecdysozoa</taxon>
        <taxon>Arthropoda</taxon>
        <taxon>Hexapoda</taxon>
        <taxon>Insecta</taxon>
        <taxon>Pterygota</taxon>
        <taxon>Neoptera</taxon>
        <taxon>Endopterygota</taxon>
        <taxon>Diptera</taxon>
        <taxon>Nematocera</taxon>
        <taxon>Culicoidea</taxon>
        <taxon>Culicidae</taxon>
        <taxon>Culicinae</taxon>
        <taxon>Culicini</taxon>
        <taxon>Culex</taxon>
        <taxon>Culex</taxon>
    </lineage>
</organism>
<dbReference type="EMBL" id="HBUE01075304">
    <property type="protein sequence ID" value="CAG6474678.1"/>
    <property type="molecule type" value="Transcribed_RNA"/>
</dbReference>
<dbReference type="AlphaFoldDB" id="A0A8D8BIP8"/>
<dbReference type="EMBL" id="HBUE01075296">
    <property type="protein sequence ID" value="CAG6474674.1"/>
    <property type="molecule type" value="Transcribed_RNA"/>
</dbReference>
<dbReference type="EMBL" id="HBUE01075308">
    <property type="protein sequence ID" value="CAG6474679.1"/>
    <property type="molecule type" value="Transcribed_RNA"/>
</dbReference>
<dbReference type="EMBL" id="HBUE01305694">
    <property type="protein sequence ID" value="CAG6580811.1"/>
    <property type="molecule type" value="Transcribed_RNA"/>
</dbReference>
<dbReference type="EMBL" id="HBUE01075303">
    <property type="protein sequence ID" value="CAG6474677.1"/>
    <property type="molecule type" value="Transcribed_RNA"/>
</dbReference>
<dbReference type="EMBL" id="HBUE01199539">
    <property type="protein sequence ID" value="CAG6529029.1"/>
    <property type="molecule type" value="Transcribed_RNA"/>
</dbReference>
<dbReference type="EMBL" id="HBUE01305691">
    <property type="protein sequence ID" value="CAG6580810.1"/>
    <property type="molecule type" value="Transcribed_RNA"/>
</dbReference>
<dbReference type="EMBL" id="HBUE01305690">
    <property type="protein sequence ID" value="CAG6580809.1"/>
    <property type="molecule type" value="Transcribed_RNA"/>
</dbReference>
<dbReference type="EMBL" id="HBUE01075301">
    <property type="protein sequence ID" value="CAG6474676.1"/>
    <property type="molecule type" value="Transcribed_RNA"/>
</dbReference>
<evidence type="ECO:0000313" key="2">
    <source>
        <dbReference type="EMBL" id="CAG6474679.1"/>
    </source>
</evidence>
<feature type="compositionally biased region" description="Basic residues" evidence="1">
    <location>
        <begin position="82"/>
        <end position="104"/>
    </location>
</feature>
<name>A0A8D8BIP8_CULPI</name>
<accession>A0A8D8BIP8</accession>
<dbReference type="EMBL" id="HBUE01199542">
    <property type="protein sequence ID" value="CAG6529030.1"/>
    <property type="molecule type" value="Transcribed_RNA"/>
</dbReference>